<proteinExistence type="inferred from homology"/>
<name>A0A0P0C842_9BACT</name>
<protein>
    <recommendedName>
        <fullName evidence="8">Mechanosensitive ion channel MscS domain-containing protein</fullName>
    </recommendedName>
</protein>
<evidence type="ECO:0000313" key="9">
    <source>
        <dbReference type="EMBL" id="ALJ01268.1"/>
    </source>
</evidence>
<feature type="transmembrane region" description="Helical" evidence="7">
    <location>
        <begin position="62"/>
        <end position="82"/>
    </location>
</feature>
<dbReference type="Pfam" id="PF05552">
    <property type="entry name" value="MS_channel_1st_1"/>
    <property type="match status" value="1"/>
</dbReference>
<dbReference type="InterPro" id="IPR008910">
    <property type="entry name" value="MSC_TM_helix"/>
</dbReference>
<feature type="transmembrane region" description="Helical" evidence="7">
    <location>
        <begin position="20"/>
        <end position="41"/>
    </location>
</feature>
<dbReference type="Gene3D" id="3.30.70.100">
    <property type="match status" value="1"/>
</dbReference>
<evidence type="ECO:0000256" key="5">
    <source>
        <dbReference type="ARBA" id="ARBA00022989"/>
    </source>
</evidence>
<evidence type="ECO:0000256" key="2">
    <source>
        <dbReference type="ARBA" id="ARBA00008017"/>
    </source>
</evidence>
<dbReference type="InterPro" id="IPR023408">
    <property type="entry name" value="MscS_beta-dom_sf"/>
</dbReference>
<comment type="subcellular location">
    <subcellularLocation>
        <location evidence="1">Cell membrane</location>
        <topology evidence="1">Multi-pass membrane protein</topology>
    </subcellularLocation>
</comment>
<dbReference type="AlphaFoldDB" id="A0A0P0C842"/>
<dbReference type="SUPFAM" id="SSF82861">
    <property type="entry name" value="Mechanosensitive channel protein MscS (YggB), transmembrane region"/>
    <property type="match status" value="1"/>
</dbReference>
<dbReference type="Gene3D" id="2.30.30.60">
    <property type="match status" value="1"/>
</dbReference>
<dbReference type="Gene3D" id="1.10.287.1260">
    <property type="match status" value="1"/>
</dbReference>
<dbReference type="InterPro" id="IPR011014">
    <property type="entry name" value="MscS_channel_TM-2"/>
</dbReference>
<dbReference type="InterPro" id="IPR010920">
    <property type="entry name" value="LSM_dom_sf"/>
</dbReference>
<evidence type="ECO:0000313" key="10">
    <source>
        <dbReference type="Proteomes" id="UP000061382"/>
    </source>
</evidence>
<dbReference type="InterPro" id="IPR045275">
    <property type="entry name" value="MscS_archaea/bacteria_type"/>
</dbReference>
<dbReference type="SUPFAM" id="SSF82689">
    <property type="entry name" value="Mechanosensitive channel protein MscS (YggB), C-terminal domain"/>
    <property type="match status" value="1"/>
</dbReference>
<dbReference type="STRING" id="512763.DC20_06510"/>
<reference evidence="9 10" key="1">
    <citation type="submission" date="2015-08" db="EMBL/GenBank/DDBJ databases">
        <title>Complete genome sequence of Rufibacter tibetensis strain 1351t, a radiation-resistant bacterium from tibet plateau.</title>
        <authorList>
            <person name="Dai J."/>
        </authorList>
    </citation>
    <scope>NUCLEOTIDE SEQUENCE [LARGE SCALE GENOMIC DNA]</scope>
    <source>
        <strain evidence="9 10">1351</strain>
    </source>
</reference>
<keyword evidence="4 7" id="KW-0812">Transmembrane</keyword>
<evidence type="ECO:0000256" key="3">
    <source>
        <dbReference type="ARBA" id="ARBA00022475"/>
    </source>
</evidence>
<dbReference type="PANTHER" id="PTHR30221:SF1">
    <property type="entry name" value="SMALL-CONDUCTANCE MECHANOSENSITIVE CHANNEL"/>
    <property type="match status" value="1"/>
</dbReference>
<organism evidence="9 10">
    <name type="scientific">Rufibacter tibetensis</name>
    <dbReference type="NCBI Taxonomy" id="512763"/>
    <lineage>
        <taxon>Bacteria</taxon>
        <taxon>Pseudomonadati</taxon>
        <taxon>Bacteroidota</taxon>
        <taxon>Cytophagia</taxon>
        <taxon>Cytophagales</taxon>
        <taxon>Hymenobacteraceae</taxon>
        <taxon>Rufibacter</taxon>
    </lineage>
</organism>
<sequence length="296" mass="32961">MGNLSSGLLRVAEEYWERFLFLLPNIILAILILFVALWLAARIRLLLESRLDKKSHNQITTRYIAMIAKWAITLLGLMLVLHTLGLSGVAGGIFAGAGVSALVVGFAFKDIAENFLAGLILAFNRPFEVNDSISVNDLTGKVLDLSLRTTHIRTFDSKDIFIPNGTILNSSVTNLTYNGLIRMDFVVGIDYNDNIQDAIDLIEKTTLGIDGVYREDPPYALVEELATNTVNIKVFFWVETDDYKKGALLLRGRMMQETAKALLGNGFGLPANIQELKLYDYQKSIPVQMMQPAEEQ</sequence>
<dbReference type="EMBL" id="CP012643">
    <property type="protein sequence ID" value="ALJ01268.1"/>
    <property type="molecule type" value="Genomic_DNA"/>
</dbReference>
<feature type="transmembrane region" description="Helical" evidence="7">
    <location>
        <begin position="88"/>
        <end position="108"/>
    </location>
</feature>
<keyword evidence="3" id="KW-1003">Cell membrane</keyword>
<evidence type="ECO:0000256" key="7">
    <source>
        <dbReference type="SAM" id="Phobius"/>
    </source>
</evidence>
<accession>A0A0P0C842</accession>
<dbReference type="InterPro" id="IPR011066">
    <property type="entry name" value="MscS_channel_C_sf"/>
</dbReference>
<dbReference type="PANTHER" id="PTHR30221">
    <property type="entry name" value="SMALL-CONDUCTANCE MECHANOSENSITIVE CHANNEL"/>
    <property type="match status" value="1"/>
</dbReference>
<evidence type="ECO:0000259" key="8">
    <source>
        <dbReference type="Pfam" id="PF00924"/>
    </source>
</evidence>
<keyword evidence="5 7" id="KW-1133">Transmembrane helix</keyword>
<dbReference type="InterPro" id="IPR006685">
    <property type="entry name" value="MscS_channel_2nd"/>
</dbReference>
<dbReference type="KEGG" id="rti:DC20_06510"/>
<evidence type="ECO:0000256" key="4">
    <source>
        <dbReference type="ARBA" id="ARBA00022692"/>
    </source>
</evidence>
<dbReference type="Pfam" id="PF00924">
    <property type="entry name" value="MS_channel_2nd"/>
    <property type="match status" value="1"/>
</dbReference>
<dbReference type="SUPFAM" id="SSF50182">
    <property type="entry name" value="Sm-like ribonucleoproteins"/>
    <property type="match status" value="1"/>
</dbReference>
<dbReference type="PATRIC" id="fig|512763.3.peg.1439"/>
<keyword evidence="6 7" id="KW-0472">Membrane</keyword>
<dbReference type="GO" id="GO:0005886">
    <property type="term" value="C:plasma membrane"/>
    <property type="evidence" value="ECO:0007669"/>
    <property type="project" value="UniProtKB-SubCell"/>
</dbReference>
<evidence type="ECO:0000256" key="6">
    <source>
        <dbReference type="ARBA" id="ARBA00023136"/>
    </source>
</evidence>
<gene>
    <name evidence="9" type="ORF">DC20_06510</name>
</gene>
<feature type="domain" description="Mechanosensitive ion channel MscS" evidence="8">
    <location>
        <begin position="110"/>
        <end position="176"/>
    </location>
</feature>
<dbReference type="Proteomes" id="UP000061382">
    <property type="component" value="Chromosome"/>
</dbReference>
<dbReference type="GO" id="GO:0008381">
    <property type="term" value="F:mechanosensitive monoatomic ion channel activity"/>
    <property type="evidence" value="ECO:0007669"/>
    <property type="project" value="InterPro"/>
</dbReference>
<evidence type="ECO:0000256" key="1">
    <source>
        <dbReference type="ARBA" id="ARBA00004651"/>
    </source>
</evidence>
<keyword evidence="10" id="KW-1185">Reference proteome</keyword>
<comment type="similarity">
    <text evidence="2">Belongs to the MscS (TC 1.A.23) family.</text>
</comment>